<evidence type="ECO:0000256" key="1">
    <source>
        <dbReference type="SAM" id="MobiDB-lite"/>
    </source>
</evidence>
<evidence type="ECO:0000313" key="2">
    <source>
        <dbReference type="EMBL" id="CAJ1944475.1"/>
    </source>
</evidence>
<dbReference type="Proteomes" id="UP001295423">
    <property type="component" value="Unassembled WGS sequence"/>
</dbReference>
<name>A0AAD2CRX2_9STRA</name>
<gene>
    <name evidence="2" type="ORF">CYCCA115_LOCUS8906</name>
</gene>
<protein>
    <submittedName>
        <fullName evidence="2">Uncharacterized protein</fullName>
    </submittedName>
</protein>
<reference evidence="2" key="1">
    <citation type="submission" date="2023-08" db="EMBL/GenBank/DDBJ databases">
        <authorList>
            <person name="Audoor S."/>
            <person name="Bilcke G."/>
        </authorList>
    </citation>
    <scope>NUCLEOTIDE SEQUENCE</scope>
</reference>
<feature type="region of interest" description="Disordered" evidence="1">
    <location>
        <begin position="190"/>
        <end position="229"/>
    </location>
</feature>
<keyword evidence="3" id="KW-1185">Reference proteome</keyword>
<dbReference type="EMBL" id="CAKOGP040001224">
    <property type="protein sequence ID" value="CAJ1944475.1"/>
    <property type="molecule type" value="Genomic_DNA"/>
</dbReference>
<proteinExistence type="predicted"/>
<evidence type="ECO:0000313" key="3">
    <source>
        <dbReference type="Proteomes" id="UP001295423"/>
    </source>
</evidence>
<organism evidence="2 3">
    <name type="scientific">Cylindrotheca closterium</name>
    <dbReference type="NCBI Taxonomy" id="2856"/>
    <lineage>
        <taxon>Eukaryota</taxon>
        <taxon>Sar</taxon>
        <taxon>Stramenopiles</taxon>
        <taxon>Ochrophyta</taxon>
        <taxon>Bacillariophyta</taxon>
        <taxon>Bacillariophyceae</taxon>
        <taxon>Bacillariophycidae</taxon>
        <taxon>Bacillariales</taxon>
        <taxon>Bacillariaceae</taxon>
        <taxon>Cylindrotheca</taxon>
    </lineage>
</organism>
<comment type="caution">
    <text evidence="2">The sequence shown here is derived from an EMBL/GenBank/DDBJ whole genome shotgun (WGS) entry which is preliminary data.</text>
</comment>
<accession>A0AAD2CRX2</accession>
<dbReference type="AlphaFoldDB" id="A0AAD2CRX2"/>
<sequence length="229" mass="25223">MSGTLLPKALMKALVNPNKVAKNLNSGAGSVLSLNIHREKICISVGSYDSVEKLPAISLHPDNASKETQLLHKIVKDHNVCGFVVAWPVQSDTGKWGAPCGRVLFALDKIIDNNAKIFTQDRPLCFWDSFRTNNNRKPVDDMGRCESFGEASSKSFHSASEEQYRNDEEVTSDEIWSDFCKVHLPQVSKRTARAMERKGQSSGSRGGHNLVSDWGDRRSAASDAKAAYA</sequence>